<dbReference type="RefSeq" id="WP_168727172.1">
    <property type="nucleotide sequence ID" value="NZ_CADFGF010000029.1"/>
</dbReference>
<gene>
    <name evidence="2" type="ORF">NH14_030490</name>
</gene>
<organism evidence="2 3">
    <name type="scientific">Paraburkholderia sacchari</name>
    <dbReference type="NCBI Taxonomy" id="159450"/>
    <lineage>
        <taxon>Bacteria</taxon>
        <taxon>Pseudomonadati</taxon>
        <taxon>Pseudomonadota</taxon>
        <taxon>Betaproteobacteria</taxon>
        <taxon>Burkholderiales</taxon>
        <taxon>Burkholderiaceae</taxon>
        <taxon>Paraburkholderia</taxon>
    </lineage>
</organism>
<dbReference type="Proteomes" id="UP000030460">
    <property type="component" value="Unassembled WGS sequence"/>
</dbReference>
<name>A0A8T6ZMG1_9BURK</name>
<reference evidence="2" key="2">
    <citation type="submission" date="2020-04" db="EMBL/GenBank/DDBJ databases">
        <authorList>
            <person name="Alexandrino P."/>
            <person name="Mendonca T."/>
            <person name="Guaman L."/>
            <person name="Cherix J."/>
            <person name="Lozano-Sakalauskas G."/>
            <person name="Fujita A."/>
            <person name="Filho E.R."/>
            <person name="Long P."/>
            <person name="Padilla G."/>
            <person name="Taciro M.K."/>
            <person name="Gomez J.G."/>
            <person name="Silva L.F."/>
            <person name="Torres M."/>
        </authorList>
    </citation>
    <scope>NUCLEOTIDE SEQUENCE</scope>
    <source>
        <strain evidence="2">LMG 19450</strain>
    </source>
</reference>
<feature type="region of interest" description="Disordered" evidence="1">
    <location>
        <begin position="50"/>
        <end position="141"/>
    </location>
</feature>
<dbReference type="AlphaFoldDB" id="A0A8T6ZMG1"/>
<dbReference type="EMBL" id="JTDB02000014">
    <property type="protein sequence ID" value="NLP65390.1"/>
    <property type="molecule type" value="Genomic_DNA"/>
</dbReference>
<protein>
    <submittedName>
        <fullName evidence="2">Uncharacterized protein</fullName>
    </submittedName>
</protein>
<sequence length="200" mass="21925">MSYGLDFSDCRFLTDHKGNKLRADIPYAMFSMLIECRQAALAAQTRQIERTTRPGMYKGSLGGQPGGPGEPPSINSPDAAIAMQPVPNTRAGGSSRSREQLEALFSAPAVPVETSVESDAPPPGEPASDAPLPPASNGQASQSRYIRHTFFPREFCAPIPDEVAAAIAGGIYFLRAWREYRRYETRDTAEFEVAREFRIR</sequence>
<accession>A0A8T6ZMG1</accession>
<evidence type="ECO:0000313" key="3">
    <source>
        <dbReference type="Proteomes" id="UP000030460"/>
    </source>
</evidence>
<evidence type="ECO:0000313" key="2">
    <source>
        <dbReference type="EMBL" id="NLP65390.1"/>
    </source>
</evidence>
<reference evidence="2" key="1">
    <citation type="journal article" date="2015" name="Genome Announc.">
        <title>Draft Genome Sequence of the Polyhydroxyalkanoate-Producing Bacterium Burkholderia sacchari LMG 19450 Isolated from Brazilian Sugarcane Plantation Soil.</title>
        <authorList>
            <person name="Alexandrino P.M."/>
            <person name="Mendonca T.T."/>
            <person name="Guaman Bautista L.P."/>
            <person name="Cherix J."/>
            <person name="Lozano-Sakalauskas G.C."/>
            <person name="Fujita A."/>
            <person name="Ramos Filho E."/>
            <person name="Long P."/>
            <person name="Padilla G."/>
            <person name="Taciro M.K."/>
            <person name="Gomez J.G."/>
            <person name="Silva L.F."/>
        </authorList>
    </citation>
    <scope>NUCLEOTIDE SEQUENCE</scope>
    <source>
        <strain evidence="2">LMG 19450</strain>
    </source>
</reference>
<comment type="caution">
    <text evidence="2">The sequence shown here is derived from an EMBL/GenBank/DDBJ whole genome shotgun (WGS) entry which is preliminary data.</text>
</comment>
<keyword evidence="3" id="KW-1185">Reference proteome</keyword>
<proteinExistence type="predicted"/>
<evidence type="ECO:0000256" key="1">
    <source>
        <dbReference type="SAM" id="MobiDB-lite"/>
    </source>
</evidence>